<dbReference type="GO" id="GO:0000160">
    <property type="term" value="P:phosphorelay signal transduction system"/>
    <property type="evidence" value="ECO:0007669"/>
    <property type="project" value="InterPro"/>
</dbReference>
<dbReference type="AlphaFoldDB" id="A0A1H2PV93"/>
<dbReference type="InterPro" id="IPR050595">
    <property type="entry name" value="Bact_response_regulator"/>
</dbReference>
<dbReference type="STRING" id="1770053.SAMN05216551_11583"/>
<dbReference type="InterPro" id="IPR001789">
    <property type="entry name" value="Sig_transdc_resp-reg_receiver"/>
</dbReference>
<keyword evidence="5" id="KW-1185">Reference proteome</keyword>
<dbReference type="Pfam" id="PF00072">
    <property type="entry name" value="Response_reg"/>
    <property type="match status" value="1"/>
</dbReference>
<evidence type="ECO:0000259" key="3">
    <source>
        <dbReference type="PROSITE" id="PS50110"/>
    </source>
</evidence>
<sequence>MDSYPNLQDVTLLIVEDDDSTRDALGAVFETAGMQPLFASDAEDGILLAESASPDAVICDIGLPGMDGYYFVQRLRDHELRNGLMPSVAIALTGAVSDVARLRSMAEGFDHFVEKPVRPEDLLGLLSHGLRKRRAG</sequence>
<gene>
    <name evidence="4" type="ORF">SAMN05216551_11583</name>
</gene>
<dbReference type="Gene3D" id="3.40.50.2300">
    <property type="match status" value="1"/>
</dbReference>
<dbReference type="PANTHER" id="PTHR44591:SF3">
    <property type="entry name" value="RESPONSE REGULATORY DOMAIN-CONTAINING PROTEIN"/>
    <property type="match status" value="1"/>
</dbReference>
<proteinExistence type="predicted"/>
<evidence type="ECO:0000313" key="5">
    <source>
        <dbReference type="Proteomes" id="UP000243719"/>
    </source>
</evidence>
<evidence type="ECO:0000256" key="1">
    <source>
        <dbReference type="ARBA" id="ARBA00022553"/>
    </source>
</evidence>
<dbReference type="PROSITE" id="PS50110">
    <property type="entry name" value="RESPONSE_REGULATORY"/>
    <property type="match status" value="1"/>
</dbReference>
<dbReference type="EMBL" id="FNLO01000015">
    <property type="protein sequence ID" value="SDV51171.1"/>
    <property type="molecule type" value="Genomic_DNA"/>
</dbReference>
<feature type="modified residue" description="4-aspartylphosphate" evidence="2">
    <location>
        <position position="60"/>
    </location>
</feature>
<feature type="domain" description="Response regulatory" evidence="3">
    <location>
        <begin position="11"/>
        <end position="130"/>
    </location>
</feature>
<protein>
    <submittedName>
        <fullName evidence="4">Response regulator receiver domain-containing protein</fullName>
    </submittedName>
</protein>
<reference evidence="5" key="1">
    <citation type="submission" date="2016-09" db="EMBL/GenBank/DDBJ databases">
        <authorList>
            <person name="Varghese N."/>
            <person name="Submissions S."/>
        </authorList>
    </citation>
    <scope>NUCLEOTIDE SEQUENCE [LARGE SCALE GENOMIC DNA]</scope>
    <source>
        <strain evidence="5">JS23</strain>
    </source>
</reference>
<dbReference type="SUPFAM" id="SSF52172">
    <property type="entry name" value="CheY-like"/>
    <property type="match status" value="1"/>
</dbReference>
<keyword evidence="1 2" id="KW-0597">Phosphoprotein</keyword>
<name>A0A1H2PV93_9BURK</name>
<dbReference type="Proteomes" id="UP000243719">
    <property type="component" value="Unassembled WGS sequence"/>
</dbReference>
<dbReference type="InterPro" id="IPR011006">
    <property type="entry name" value="CheY-like_superfamily"/>
</dbReference>
<accession>A0A1H2PV93</accession>
<evidence type="ECO:0000256" key="2">
    <source>
        <dbReference type="PROSITE-ProRule" id="PRU00169"/>
    </source>
</evidence>
<dbReference type="SMART" id="SM00448">
    <property type="entry name" value="REC"/>
    <property type="match status" value="1"/>
</dbReference>
<evidence type="ECO:0000313" key="4">
    <source>
        <dbReference type="EMBL" id="SDV51171.1"/>
    </source>
</evidence>
<dbReference type="PANTHER" id="PTHR44591">
    <property type="entry name" value="STRESS RESPONSE REGULATOR PROTEIN 1"/>
    <property type="match status" value="1"/>
</dbReference>
<organism evidence="4 5">
    <name type="scientific">Chitinasiproducens palmae</name>
    <dbReference type="NCBI Taxonomy" id="1770053"/>
    <lineage>
        <taxon>Bacteria</taxon>
        <taxon>Pseudomonadati</taxon>
        <taxon>Pseudomonadota</taxon>
        <taxon>Betaproteobacteria</taxon>
        <taxon>Burkholderiales</taxon>
        <taxon>Burkholderiaceae</taxon>
        <taxon>Chitinasiproducens</taxon>
    </lineage>
</organism>
<dbReference type="OrthoDB" id="9005552at2"/>